<dbReference type="OMA" id="HARRPHK"/>
<evidence type="ECO:0000313" key="7">
    <source>
        <dbReference type="EMBL" id="CBF84024.1"/>
    </source>
</evidence>
<name>C8VJL7_EMENI</name>
<dbReference type="HOGENOM" id="CLU_024934_2_0_1"/>
<dbReference type="FunCoup" id="C8VJL7">
    <property type="interactions" value="241"/>
</dbReference>
<dbReference type="GO" id="GO:0006357">
    <property type="term" value="P:regulation of transcription by RNA polymerase II"/>
    <property type="evidence" value="ECO:0000318"/>
    <property type="project" value="GO_Central"/>
</dbReference>
<proteinExistence type="predicted"/>
<dbReference type="GeneID" id="2873898"/>
<dbReference type="Pfam" id="PF00172">
    <property type="entry name" value="Zn_clus"/>
    <property type="match status" value="1"/>
</dbReference>
<dbReference type="InParanoid" id="C8VJL7"/>
<dbReference type="InterPro" id="IPR001138">
    <property type="entry name" value="Zn2Cys6_DnaBD"/>
</dbReference>
<dbReference type="GO" id="GO:0000981">
    <property type="term" value="F:DNA-binding transcription factor activity, RNA polymerase II-specific"/>
    <property type="evidence" value="ECO:0000318"/>
    <property type="project" value="GO_Central"/>
</dbReference>
<evidence type="ECO:0000259" key="6">
    <source>
        <dbReference type="PROSITE" id="PS50048"/>
    </source>
</evidence>
<dbReference type="InterPro" id="IPR052400">
    <property type="entry name" value="Zn2-C6_fungal_TF"/>
</dbReference>
<dbReference type="GO" id="GO:0008270">
    <property type="term" value="F:zinc ion binding"/>
    <property type="evidence" value="ECO:0007669"/>
    <property type="project" value="InterPro"/>
</dbReference>
<keyword evidence="8" id="KW-1185">Reference proteome</keyword>
<dbReference type="Gene3D" id="4.10.240.10">
    <property type="entry name" value="Zn(2)-C6 fungal-type DNA-binding domain"/>
    <property type="match status" value="1"/>
</dbReference>
<dbReference type="AlphaFoldDB" id="C8VJL7"/>
<dbReference type="PANTHER" id="PTHR47657:SF15">
    <property type="entry name" value="ZN(II)2CYS6 TRANSCRIPTION FACTOR (EUROFUNG)"/>
    <property type="match status" value="1"/>
</dbReference>
<dbReference type="SUPFAM" id="SSF57701">
    <property type="entry name" value="Zn2/Cys6 DNA-binding domain"/>
    <property type="match status" value="1"/>
</dbReference>
<feature type="region of interest" description="Disordered" evidence="5">
    <location>
        <begin position="73"/>
        <end position="110"/>
    </location>
</feature>
<feature type="domain" description="Zn(2)-C6 fungal-type" evidence="6">
    <location>
        <begin position="38"/>
        <end position="68"/>
    </location>
</feature>
<dbReference type="PRINTS" id="PR00755">
    <property type="entry name" value="AFLATOXINBRP"/>
</dbReference>
<keyword evidence="3" id="KW-0804">Transcription</keyword>
<evidence type="ECO:0000256" key="2">
    <source>
        <dbReference type="ARBA" id="ARBA00023125"/>
    </source>
</evidence>
<keyword evidence="4" id="KW-0539">Nucleus</keyword>
<dbReference type="OrthoDB" id="416217at2759"/>
<keyword evidence="1" id="KW-0805">Transcription regulation</keyword>
<keyword evidence="2" id="KW-0238">DNA-binding</keyword>
<gene>
    <name evidence="7" type="ORF">ANIA_02782</name>
</gene>
<evidence type="ECO:0000256" key="5">
    <source>
        <dbReference type="SAM" id="MobiDB-lite"/>
    </source>
</evidence>
<dbReference type="PROSITE" id="PS00463">
    <property type="entry name" value="ZN2_CY6_FUNGAL_1"/>
    <property type="match status" value="1"/>
</dbReference>
<evidence type="ECO:0000256" key="1">
    <source>
        <dbReference type="ARBA" id="ARBA00023015"/>
    </source>
</evidence>
<evidence type="ECO:0000256" key="3">
    <source>
        <dbReference type="ARBA" id="ARBA00023163"/>
    </source>
</evidence>
<dbReference type="VEuPathDB" id="FungiDB:AN2782"/>
<sequence>MALSSPRAFQSTFKVTLPDRQVQTPYHARRAHKKSRNGCLVCKGRRVKCDERKPTCLRCENYGAACVYASSQATSSSSSSSPSSSRSSSILRSATASTSKSTPPNNTLTSLSISDMVNRVRDTLGNDLALAPRTIGNRDEALDLAVDSFRFFLTCSVNSISTPQIYQVMKREVVHVAFDNPYLMYTLLGCGVLHMNRVSPGNESRELGEAYFWQRAVQLYSAALQHPINQQNISGLISASILIGVTSLAPLKFEMQDSWVFTGRGSDLNWLAIQGGLACILKHAGQYVPGSIWGVPFSQSHEIESQLFRYEITKGREGLRPDLADLCGITDETDEQTSLYWAPIKLLSPFMELEVNAQIASQCTTWMGRLEPSFVNLCRERDPRALVIFAYWMGLMCSMSQESWRSSYTAILGVSGGCGGLYLDLLMINVDTGFNKI</sequence>
<dbReference type="CDD" id="cd00067">
    <property type="entry name" value="GAL4"/>
    <property type="match status" value="1"/>
</dbReference>
<reference evidence="8" key="1">
    <citation type="journal article" date="2005" name="Nature">
        <title>Sequencing of Aspergillus nidulans and comparative analysis with A. fumigatus and A. oryzae.</title>
        <authorList>
            <person name="Galagan J.E."/>
            <person name="Calvo S.E."/>
            <person name="Cuomo C."/>
            <person name="Ma L.J."/>
            <person name="Wortman J.R."/>
            <person name="Batzoglou S."/>
            <person name="Lee S.I."/>
            <person name="Basturkmen M."/>
            <person name="Spevak C.C."/>
            <person name="Clutterbuck J."/>
            <person name="Kapitonov V."/>
            <person name="Jurka J."/>
            <person name="Scazzocchio C."/>
            <person name="Farman M."/>
            <person name="Butler J."/>
            <person name="Purcell S."/>
            <person name="Harris S."/>
            <person name="Braus G.H."/>
            <person name="Draht O."/>
            <person name="Busch S."/>
            <person name="D'Enfert C."/>
            <person name="Bouchier C."/>
            <person name="Goldman G.H."/>
            <person name="Bell-Pedersen D."/>
            <person name="Griffiths-Jones S."/>
            <person name="Doonan J.H."/>
            <person name="Yu J."/>
            <person name="Vienken K."/>
            <person name="Pain A."/>
            <person name="Freitag M."/>
            <person name="Selker E.U."/>
            <person name="Archer D.B."/>
            <person name="Penalva M.A."/>
            <person name="Oakley B.R."/>
            <person name="Momany M."/>
            <person name="Tanaka T."/>
            <person name="Kumagai T."/>
            <person name="Asai K."/>
            <person name="Machida M."/>
            <person name="Nierman W.C."/>
            <person name="Denning D.W."/>
            <person name="Caddick M."/>
            <person name="Hynes M."/>
            <person name="Paoletti M."/>
            <person name="Fischer R."/>
            <person name="Miller B."/>
            <person name="Dyer P."/>
            <person name="Sachs M.S."/>
            <person name="Osmani S.A."/>
            <person name="Birren B.W."/>
        </authorList>
    </citation>
    <scope>NUCLEOTIDE SEQUENCE [LARGE SCALE GENOMIC DNA]</scope>
    <source>
        <strain evidence="8">FGSC A4 / ATCC 38163 / CBS 112.46 / NRRL 194 / M139</strain>
    </source>
</reference>
<dbReference type="eggNOG" id="ENOG502QRM1">
    <property type="taxonomic scope" value="Eukaryota"/>
</dbReference>
<dbReference type="RefSeq" id="XP_050468543.1">
    <property type="nucleotide sequence ID" value="XM_050612645.1"/>
</dbReference>
<dbReference type="EMBL" id="BN001306">
    <property type="protein sequence ID" value="CBF84024.1"/>
    <property type="molecule type" value="Genomic_DNA"/>
</dbReference>
<evidence type="ECO:0000256" key="4">
    <source>
        <dbReference type="ARBA" id="ARBA00023242"/>
    </source>
</evidence>
<reference evidence="8" key="2">
    <citation type="journal article" date="2009" name="Fungal Genet. Biol.">
        <title>The 2008 update of the Aspergillus nidulans genome annotation: a community effort.</title>
        <authorList>
            <person name="Wortman J.R."/>
            <person name="Gilsenan J.M."/>
            <person name="Joardar V."/>
            <person name="Deegan J."/>
            <person name="Clutterbuck J."/>
            <person name="Andersen M.R."/>
            <person name="Archer D."/>
            <person name="Bencina M."/>
            <person name="Braus G."/>
            <person name="Coutinho P."/>
            <person name="von Dohren H."/>
            <person name="Doonan J."/>
            <person name="Driessen A.J."/>
            <person name="Durek P."/>
            <person name="Espeso E."/>
            <person name="Fekete E."/>
            <person name="Flipphi M."/>
            <person name="Estrada C.G."/>
            <person name="Geysens S."/>
            <person name="Goldman G."/>
            <person name="de Groot P.W."/>
            <person name="Hansen K."/>
            <person name="Harris S.D."/>
            <person name="Heinekamp T."/>
            <person name="Helmstaedt K."/>
            <person name="Henrissat B."/>
            <person name="Hofmann G."/>
            <person name="Homan T."/>
            <person name="Horio T."/>
            <person name="Horiuchi H."/>
            <person name="James S."/>
            <person name="Jones M."/>
            <person name="Karaffa L."/>
            <person name="Karanyi Z."/>
            <person name="Kato M."/>
            <person name="Keller N."/>
            <person name="Kelly D.E."/>
            <person name="Kiel J.A."/>
            <person name="Kim J.M."/>
            <person name="van der Klei I.J."/>
            <person name="Klis F.M."/>
            <person name="Kovalchuk A."/>
            <person name="Krasevec N."/>
            <person name="Kubicek C.P."/>
            <person name="Liu B."/>
            <person name="Maccabe A."/>
            <person name="Meyer V."/>
            <person name="Mirabito P."/>
            <person name="Miskei M."/>
            <person name="Mos M."/>
            <person name="Mullins J."/>
            <person name="Nelson D.R."/>
            <person name="Nielsen J."/>
            <person name="Oakley B.R."/>
            <person name="Osmani S.A."/>
            <person name="Pakula T."/>
            <person name="Paszewski A."/>
            <person name="Paulsen I."/>
            <person name="Pilsyk S."/>
            <person name="Pocsi I."/>
            <person name="Punt P.J."/>
            <person name="Ram A.F."/>
            <person name="Ren Q."/>
            <person name="Robellet X."/>
            <person name="Robson G."/>
            <person name="Seiboth B."/>
            <person name="van Solingen P."/>
            <person name="Specht T."/>
            <person name="Sun J."/>
            <person name="Taheri-Talesh N."/>
            <person name="Takeshita N."/>
            <person name="Ussery D."/>
            <person name="vanKuyk P.A."/>
            <person name="Visser H."/>
            <person name="van de Vondervoort P.J."/>
            <person name="de Vries R.P."/>
            <person name="Walton J."/>
            <person name="Xiang X."/>
            <person name="Xiong Y."/>
            <person name="Zeng A.P."/>
            <person name="Brandt B.W."/>
            <person name="Cornell M.J."/>
            <person name="van den Hondel C.A."/>
            <person name="Visser J."/>
            <person name="Oliver S.G."/>
            <person name="Turner G."/>
        </authorList>
    </citation>
    <scope>GENOME REANNOTATION</scope>
    <source>
        <strain evidence="8">FGSC A4 / ATCC 38163 / CBS 112.46 / NRRL 194 / M139</strain>
    </source>
</reference>
<dbReference type="Proteomes" id="UP000000560">
    <property type="component" value="Chromosome VI"/>
</dbReference>
<dbReference type="KEGG" id="ani:ANIA_02782"/>
<dbReference type="InterPro" id="IPR036864">
    <property type="entry name" value="Zn2-C6_fun-type_DNA-bd_sf"/>
</dbReference>
<organism evidence="7 8">
    <name type="scientific">Emericella nidulans (strain FGSC A4 / ATCC 38163 / CBS 112.46 / NRRL 194 / M139)</name>
    <name type="common">Aspergillus nidulans</name>
    <dbReference type="NCBI Taxonomy" id="227321"/>
    <lineage>
        <taxon>Eukaryota</taxon>
        <taxon>Fungi</taxon>
        <taxon>Dikarya</taxon>
        <taxon>Ascomycota</taxon>
        <taxon>Pezizomycotina</taxon>
        <taxon>Eurotiomycetes</taxon>
        <taxon>Eurotiomycetidae</taxon>
        <taxon>Eurotiales</taxon>
        <taxon>Aspergillaceae</taxon>
        <taxon>Aspergillus</taxon>
        <taxon>Aspergillus subgen. Nidulantes</taxon>
    </lineage>
</organism>
<dbReference type="GO" id="GO:0003677">
    <property type="term" value="F:DNA binding"/>
    <property type="evidence" value="ECO:0007669"/>
    <property type="project" value="UniProtKB-KW"/>
</dbReference>
<protein>
    <submittedName>
        <fullName evidence="7">Zn(II)2Cys6 transcription factor (Eurofung)</fullName>
    </submittedName>
</protein>
<dbReference type="SMART" id="SM00066">
    <property type="entry name" value="GAL4"/>
    <property type="match status" value="1"/>
</dbReference>
<accession>C8VJL7</accession>
<evidence type="ECO:0000313" key="8">
    <source>
        <dbReference type="Proteomes" id="UP000000560"/>
    </source>
</evidence>
<dbReference type="PROSITE" id="PS50048">
    <property type="entry name" value="ZN2_CY6_FUNGAL_2"/>
    <property type="match status" value="1"/>
</dbReference>
<dbReference type="PANTHER" id="PTHR47657">
    <property type="entry name" value="STEROL REGULATORY ELEMENT-BINDING PROTEIN ECM22"/>
    <property type="match status" value="1"/>
</dbReference>